<dbReference type="RefSeq" id="WP_157032285.1">
    <property type="nucleotide sequence ID" value="NZ_KK853997.1"/>
</dbReference>
<protein>
    <submittedName>
        <fullName evidence="3">Uncharacterized protein</fullName>
    </submittedName>
</protein>
<dbReference type="HOGENOM" id="CLU_2423032_0_0_11"/>
<feature type="compositionally biased region" description="Polar residues" evidence="1">
    <location>
        <begin position="1"/>
        <end position="12"/>
    </location>
</feature>
<dbReference type="Proteomes" id="UP000027178">
    <property type="component" value="Unassembled WGS sequence"/>
</dbReference>
<gene>
    <name evidence="3" type="ORF">KCH_68740</name>
</gene>
<keyword evidence="2" id="KW-0812">Transmembrane</keyword>
<feature type="region of interest" description="Disordered" evidence="1">
    <location>
        <begin position="1"/>
        <end position="22"/>
    </location>
</feature>
<evidence type="ECO:0000313" key="3">
    <source>
        <dbReference type="EMBL" id="KDN81242.1"/>
    </source>
</evidence>
<name>A0A066YJC6_9ACTN</name>
<proteinExistence type="predicted"/>
<evidence type="ECO:0000256" key="2">
    <source>
        <dbReference type="SAM" id="Phobius"/>
    </source>
</evidence>
<keyword evidence="2" id="KW-0472">Membrane</keyword>
<evidence type="ECO:0000256" key="1">
    <source>
        <dbReference type="SAM" id="MobiDB-lite"/>
    </source>
</evidence>
<dbReference type="AlphaFoldDB" id="A0A066YJC6"/>
<sequence length="91" mass="9020">MRPTRATQSTEQAAGAAAAGTQVPGSAVVGYLGALGTLDLLVSGVLARVLTGTAAGAATVAVFLAFFVPLGVASVLSADRVLVLMVQRHGR</sequence>
<reference evidence="3 4" key="1">
    <citation type="submission" date="2014-05" db="EMBL/GenBank/DDBJ databases">
        <title>Draft Genome Sequence of Kitasatospora cheerisanensis KCTC 2395.</title>
        <authorList>
            <person name="Nam D.H."/>
        </authorList>
    </citation>
    <scope>NUCLEOTIDE SEQUENCE [LARGE SCALE GENOMIC DNA]</scope>
    <source>
        <strain evidence="3 4">KCTC 2395</strain>
    </source>
</reference>
<feature type="transmembrane region" description="Helical" evidence="2">
    <location>
        <begin position="54"/>
        <end position="76"/>
    </location>
</feature>
<evidence type="ECO:0000313" key="4">
    <source>
        <dbReference type="Proteomes" id="UP000027178"/>
    </source>
</evidence>
<accession>A0A066YJC6</accession>
<keyword evidence="4" id="KW-1185">Reference proteome</keyword>
<comment type="caution">
    <text evidence="3">The sequence shown here is derived from an EMBL/GenBank/DDBJ whole genome shotgun (WGS) entry which is preliminary data.</text>
</comment>
<dbReference type="EMBL" id="JNBY01000148">
    <property type="protein sequence ID" value="KDN81242.1"/>
    <property type="molecule type" value="Genomic_DNA"/>
</dbReference>
<keyword evidence="2" id="KW-1133">Transmembrane helix</keyword>
<organism evidence="3 4">
    <name type="scientific">Kitasatospora cheerisanensis KCTC 2395</name>
    <dbReference type="NCBI Taxonomy" id="1348663"/>
    <lineage>
        <taxon>Bacteria</taxon>
        <taxon>Bacillati</taxon>
        <taxon>Actinomycetota</taxon>
        <taxon>Actinomycetes</taxon>
        <taxon>Kitasatosporales</taxon>
        <taxon>Streptomycetaceae</taxon>
        <taxon>Kitasatospora</taxon>
    </lineage>
</organism>
<dbReference type="PATRIC" id="fig|1348663.4.peg.6652"/>